<evidence type="ECO:0000313" key="2">
    <source>
        <dbReference type="Proteomes" id="UP000007967"/>
    </source>
</evidence>
<gene>
    <name evidence="1" type="ordered locus">Kfla_2192</name>
</gene>
<dbReference type="STRING" id="479435.Kfla_2192"/>
<dbReference type="AlphaFoldDB" id="D2PTF8"/>
<dbReference type="EMBL" id="CP001736">
    <property type="protein sequence ID" value="ADB31271.1"/>
    <property type="molecule type" value="Genomic_DNA"/>
</dbReference>
<dbReference type="KEGG" id="kfl:Kfla_2192"/>
<accession>D2PTF8</accession>
<sequence>MNHRDATPLGEHPYNGDDFVSTCSCGQEFCGPTPDDADAVLMEHLETAD</sequence>
<reference evidence="1 2" key="2">
    <citation type="journal article" date="2010" name="Stand. Genomic Sci.">
        <title>Complete genome sequence of Kribbella flavida type strain (IFO 14399).</title>
        <authorList>
            <person name="Pukall R."/>
            <person name="Lapidus A."/>
            <person name="Glavina Del Rio T."/>
            <person name="Copeland A."/>
            <person name="Tice H."/>
            <person name="Cheng J.-F."/>
            <person name="Lucas S."/>
            <person name="Chen F."/>
            <person name="Nolan M."/>
            <person name="LaButti K."/>
            <person name="Pati A."/>
            <person name="Ivanova N."/>
            <person name="Mavrommatis K."/>
            <person name="Mikhailova N."/>
            <person name="Pitluck S."/>
            <person name="Bruce D."/>
            <person name="Goodwin L."/>
            <person name="Land M."/>
            <person name="Hauser L."/>
            <person name="Chang Y.-J."/>
            <person name="Jeffries C.D."/>
            <person name="Chen A."/>
            <person name="Palaniappan K."/>
            <person name="Chain P."/>
            <person name="Rohde M."/>
            <person name="Goeker M."/>
            <person name="Bristow J."/>
            <person name="Eisen J.A."/>
            <person name="Markowitz V."/>
            <person name="Hugenholtz P."/>
            <person name="Kyrpides N.C."/>
            <person name="Klenk H.-P."/>
            <person name="Brettin T."/>
        </authorList>
    </citation>
    <scope>NUCLEOTIDE SEQUENCE [LARGE SCALE GENOMIC DNA]</scope>
    <source>
        <strain evidence="2">DSM 17836 / JCM 10339 / NBRC 14399</strain>
    </source>
</reference>
<evidence type="ECO:0000313" key="1">
    <source>
        <dbReference type="EMBL" id="ADB31271.1"/>
    </source>
</evidence>
<name>D2PTF8_KRIFD</name>
<protein>
    <submittedName>
        <fullName evidence="1">Uncharacterized protein</fullName>
    </submittedName>
</protein>
<keyword evidence="2" id="KW-1185">Reference proteome</keyword>
<dbReference type="OrthoDB" id="9879105at2"/>
<reference evidence="2" key="1">
    <citation type="submission" date="2009-09" db="EMBL/GenBank/DDBJ databases">
        <title>The complete genome of Kribbella flavida DSM 17836.</title>
        <authorList>
            <consortium name="US DOE Joint Genome Institute (JGI-PGF)"/>
            <person name="Lucas S."/>
            <person name="Copeland A."/>
            <person name="Lapidus A."/>
            <person name="Glavina del Rio T."/>
            <person name="Dalin E."/>
            <person name="Tice H."/>
            <person name="Bruce D."/>
            <person name="Goodwin L."/>
            <person name="Pitluck S."/>
            <person name="Kyrpides N."/>
            <person name="Mavromatis K."/>
            <person name="Ivanova N."/>
            <person name="Saunders E."/>
            <person name="Brettin T."/>
            <person name="Detter J.C."/>
            <person name="Han C."/>
            <person name="Larimer F."/>
            <person name="Land M."/>
            <person name="Hauser L."/>
            <person name="Markowitz V."/>
            <person name="Cheng J.-F."/>
            <person name="Hugenholtz P."/>
            <person name="Woyke T."/>
            <person name="Wu D."/>
            <person name="Pukall R."/>
            <person name="Klenk H.-P."/>
            <person name="Eisen J.A."/>
        </authorList>
    </citation>
    <scope>NUCLEOTIDE SEQUENCE [LARGE SCALE GENOMIC DNA]</scope>
    <source>
        <strain evidence="2">DSM 17836 / JCM 10339 / NBRC 14399</strain>
    </source>
</reference>
<dbReference type="HOGENOM" id="CLU_3136840_0_0_11"/>
<proteinExistence type="predicted"/>
<dbReference type="Proteomes" id="UP000007967">
    <property type="component" value="Chromosome"/>
</dbReference>
<dbReference type="RefSeq" id="WP_012919827.1">
    <property type="nucleotide sequence ID" value="NC_013729.1"/>
</dbReference>
<organism evidence="1 2">
    <name type="scientific">Kribbella flavida (strain DSM 17836 / JCM 10339 / NBRC 14399)</name>
    <dbReference type="NCBI Taxonomy" id="479435"/>
    <lineage>
        <taxon>Bacteria</taxon>
        <taxon>Bacillati</taxon>
        <taxon>Actinomycetota</taxon>
        <taxon>Actinomycetes</taxon>
        <taxon>Propionibacteriales</taxon>
        <taxon>Kribbellaceae</taxon>
        <taxon>Kribbella</taxon>
    </lineage>
</organism>